<evidence type="ECO:0000256" key="9">
    <source>
        <dbReference type="RuleBase" id="RU003357"/>
    </source>
</evidence>
<evidence type="ECO:0000256" key="10">
    <source>
        <dbReference type="SAM" id="SignalP"/>
    </source>
</evidence>
<feature type="chain" id="PRO_5019199263" evidence="10">
    <location>
        <begin position="21"/>
        <end position="708"/>
    </location>
</feature>
<dbReference type="GO" id="GO:0044718">
    <property type="term" value="P:siderophore transmembrane transport"/>
    <property type="evidence" value="ECO:0007669"/>
    <property type="project" value="TreeGrafter"/>
</dbReference>
<dbReference type="CDD" id="cd01347">
    <property type="entry name" value="ligand_gated_channel"/>
    <property type="match status" value="1"/>
</dbReference>
<dbReference type="Pfam" id="PF07715">
    <property type="entry name" value="Plug"/>
    <property type="match status" value="1"/>
</dbReference>
<evidence type="ECO:0000256" key="2">
    <source>
        <dbReference type="ARBA" id="ARBA00022448"/>
    </source>
</evidence>
<evidence type="ECO:0000259" key="11">
    <source>
        <dbReference type="Pfam" id="PF00593"/>
    </source>
</evidence>
<evidence type="ECO:0000256" key="4">
    <source>
        <dbReference type="ARBA" id="ARBA00022692"/>
    </source>
</evidence>
<dbReference type="InterPro" id="IPR000531">
    <property type="entry name" value="Beta-barrel_TonB"/>
</dbReference>
<evidence type="ECO:0000256" key="3">
    <source>
        <dbReference type="ARBA" id="ARBA00022452"/>
    </source>
</evidence>
<keyword evidence="7 8" id="KW-0998">Cell outer membrane</keyword>
<dbReference type="InterPro" id="IPR036942">
    <property type="entry name" value="Beta-barrel_TonB_sf"/>
</dbReference>
<dbReference type="PANTHER" id="PTHR30069:SF40">
    <property type="entry name" value="TONB-DEPENDENT RECEPTOR NMB0964-RELATED"/>
    <property type="match status" value="1"/>
</dbReference>
<dbReference type="Gene3D" id="2.170.130.10">
    <property type="entry name" value="TonB-dependent receptor, plug domain"/>
    <property type="match status" value="1"/>
</dbReference>
<dbReference type="GO" id="GO:0009279">
    <property type="term" value="C:cell outer membrane"/>
    <property type="evidence" value="ECO:0007669"/>
    <property type="project" value="UniProtKB-SubCell"/>
</dbReference>
<organism evidence="13 14">
    <name type="scientific">Aurantiacibacter aquimixticola</name>
    <dbReference type="NCBI Taxonomy" id="1958945"/>
    <lineage>
        <taxon>Bacteria</taxon>
        <taxon>Pseudomonadati</taxon>
        <taxon>Pseudomonadota</taxon>
        <taxon>Alphaproteobacteria</taxon>
        <taxon>Sphingomonadales</taxon>
        <taxon>Erythrobacteraceae</taxon>
        <taxon>Aurantiacibacter</taxon>
    </lineage>
</organism>
<evidence type="ECO:0000256" key="7">
    <source>
        <dbReference type="ARBA" id="ARBA00023237"/>
    </source>
</evidence>
<evidence type="ECO:0000256" key="1">
    <source>
        <dbReference type="ARBA" id="ARBA00004571"/>
    </source>
</evidence>
<dbReference type="PANTHER" id="PTHR30069">
    <property type="entry name" value="TONB-DEPENDENT OUTER MEMBRANE RECEPTOR"/>
    <property type="match status" value="1"/>
</dbReference>
<dbReference type="Pfam" id="PF00593">
    <property type="entry name" value="TonB_dep_Rec_b-barrel"/>
    <property type="match status" value="1"/>
</dbReference>
<evidence type="ECO:0000313" key="13">
    <source>
        <dbReference type="EMBL" id="RJY09768.1"/>
    </source>
</evidence>
<keyword evidence="4 8" id="KW-0812">Transmembrane</keyword>
<keyword evidence="13" id="KW-0675">Receptor</keyword>
<dbReference type="AlphaFoldDB" id="A0A419RVG1"/>
<dbReference type="InterPro" id="IPR039426">
    <property type="entry name" value="TonB-dep_rcpt-like"/>
</dbReference>
<dbReference type="OrthoDB" id="9795928at2"/>
<sequence>MKKLAITLLATAAMPLSAQAQDASDEADRADEQDRVVHMDRIVVTAPGVEDLSVLAGASVIDGEDLLRNQSGQIGEVLDNLPGVATTGFAPGASRPILRGLDGERVRVLSDGIGNIDASNTSADHAVSIDPLTAERVEVLRGPATLLYGSQAIGGVVNVIDRRLPRVMPEGGVRVDAFGSIDTAYDLREGGAAVDLGLGDDFVLHFHGSYRETDDFEIPGFQLTEDLRADLLADAAEELEEGNVEEAEELTEQANVTGVVPNSFTETYSFGAGAGYIGEGFRIAGSASYYDTFYGIPSGPGGHHHGEEGEGEFEVEEEEGEENVSITLEQARFDLLTGISLGGFFDELVLRVGHSNYTHTELEGEETGTVFDVLGTEGRLELTQAPTENWRGAVGAQFYLRDFEAVGEEAFVAPNETEQFGIFTLQELQFGALEVEVGGRYENTAQSSDPLGIERDFDTFSAAGGISYGVTPTIRVGANVTRTERAPSGEELFANGPHLATQQFEIGDPDLDVETVLGLEGYVTADIGPVEARLAVFSNAFDDFIYLSETGDEEDDLPVFEFLQDDADFIGFEASASAPLFSVAGGQFITDLGASYVEAELDDGTPLPRIPPLELFGALEWQSNAFDLRGEVEWYDDQTRTAPFEEATDSYALVNLSAALHPFRDDRIVLLLQANNVFDEEGRRHTSFTKEYVPVAGRNFRVTARASF</sequence>
<evidence type="ECO:0000256" key="5">
    <source>
        <dbReference type="ARBA" id="ARBA00023077"/>
    </source>
</evidence>
<accession>A0A419RVG1</accession>
<evidence type="ECO:0000313" key="14">
    <source>
        <dbReference type="Proteomes" id="UP000285232"/>
    </source>
</evidence>
<evidence type="ECO:0000256" key="6">
    <source>
        <dbReference type="ARBA" id="ARBA00023136"/>
    </source>
</evidence>
<feature type="domain" description="TonB-dependent receptor plug" evidence="12">
    <location>
        <begin position="56"/>
        <end position="156"/>
    </location>
</feature>
<keyword evidence="14" id="KW-1185">Reference proteome</keyword>
<keyword evidence="2 8" id="KW-0813">Transport</keyword>
<dbReference type="GO" id="GO:0015344">
    <property type="term" value="F:siderophore uptake transmembrane transporter activity"/>
    <property type="evidence" value="ECO:0007669"/>
    <property type="project" value="TreeGrafter"/>
</dbReference>
<comment type="similarity">
    <text evidence="8 9">Belongs to the TonB-dependent receptor family.</text>
</comment>
<comment type="caution">
    <text evidence="13">The sequence shown here is derived from an EMBL/GenBank/DDBJ whole genome shotgun (WGS) entry which is preliminary data.</text>
</comment>
<dbReference type="SUPFAM" id="SSF56935">
    <property type="entry name" value="Porins"/>
    <property type="match status" value="1"/>
</dbReference>
<keyword evidence="3 8" id="KW-1134">Transmembrane beta strand</keyword>
<dbReference type="InterPro" id="IPR037066">
    <property type="entry name" value="Plug_dom_sf"/>
</dbReference>
<gene>
    <name evidence="13" type="ORF">D6201_10755</name>
</gene>
<protein>
    <submittedName>
        <fullName evidence="13">TonB-dependent receptor</fullName>
    </submittedName>
</protein>
<feature type="signal peptide" evidence="10">
    <location>
        <begin position="1"/>
        <end position="20"/>
    </location>
</feature>
<feature type="domain" description="TonB-dependent receptor-like beta-barrel" evidence="11">
    <location>
        <begin position="361"/>
        <end position="676"/>
    </location>
</feature>
<dbReference type="Proteomes" id="UP000285232">
    <property type="component" value="Unassembled WGS sequence"/>
</dbReference>
<proteinExistence type="inferred from homology"/>
<keyword evidence="5 9" id="KW-0798">TonB box</keyword>
<dbReference type="Gene3D" id="2.40.170.20">
    <property type="entry name" value="TonB-dependent receptor, beta-barrel domain"/>
    <property type="match status" value="1"/>
</dbReference>
<keyword evidence="10" id="KW-0732">Signal</keyword>
<name>A0A419RVG1_9SPHN</name>
<dbReference type="RefSeq" id="WP_120048779.1">
    <property type="nucleotide sequence ID" value="NZ_RAHX01000001.1"/>
</dbReference>
<dbReference type="InterPro" id="IPR012910">
    <property type="entry name" value="Plug_dom"/>
</dbReference>
<evidence type="ECO:0000256" key="8">
    <source>
        <dbReference type="PROSITE-ProRule" id="PRU01360"/>
    </source>
</evidence>
<evidence type="ECO:0000259" key="12">
    <source>
        <dbReference type="Pfam" id="PF07715"/>
    </source>
</evidence>
<dbReference type="EMBL" id="RAHX01000001">
    <property type="protein sequence ID" value="RJY09768.1"/>
    <property type="molecule type" value="Genomic_DNA"/>
</dbReference>
<comment type="subcellular location">
    <subcellularLocation>
        <location evidence="1 8">Cell outer membrane</location>
        <topology evidence="1 8">Multi-pass membrane protein</topology>
    </subcellularLocation>
</comment>
<reference evidence="13 14" key="1">
    <citation type="journal article" date="2017" name="Int. J. Syst. Evol. Microbiol.">
        <title>Erythrobacter aquimixticola sp. nov., isolated from the junction between the ocean and a freshwater spring.</title>
        <authorList>
            <person name="Park S."/>
            <person name="Jung Y.T."/>
            <person name="Choi S.J."/>
            <person name="Yoon J.H."/>
        </authorList>
    </citation>
    <scope>NUCLEOTIDE SEQUENCE [LARGE SCALE GENOMIC DNA]</scope>
    <source>
        <strain evidence="13 14">JSSK-14</strain>
    </source>
</reference>
<keyword evidence="6 8" id="KW-0472">Membrane</keyword>
<dbReference type="PROSITE" id="PS52016">
    <property type="entry name" value="TONB_DEPENDENT_REC_3"/>
    <property type="match status" value="1"/>
</dbReference>